<reference evidence="1 2" key="1">
    <citation type="journal article" date="2020" name="Cell">
        <title>Large-Scale Comparative Analyses of Tick Genomes Elucidate Their Genetic Diversity and Vector Capacities.</title>
        <authorList>
            <consortium name="Tick Genome and Microbiome Consortium (TIGMIC)"/>
            <person name="Jia N."/>
            <person name="Wang J."/>
            <person name="Shi W."/>
            <person name="Du L."/>
            <person name="Sun Y."/>
            <person name="Zhan W."/>
            <person name="Jiang J.F."/>
            <person name="Wang Q."/>
            <person name="Zhang B."/>
            <person name="Ji P."/>
            <person name="Bell-Sakyi L."/>
            <person name="Cui X.M."/>
            <person name="Yuan T.T."/>
            <person name="Jiang B.G."/>
            <person name="Yang W.F."/>
            <person name="Lam T.T."/>
            <person name="Chang Q.C."/>
            <person name="Ding S.J."/>
            <person name="Wang X.J."/>
            <person name="Zhu J.G."/>
            <person name="Ruan X.D."/>
            <person name="Zhao L."/>
            <person name="Wei J.T."/>
            <person name="Ye R.Z."/>
            <person name="Que T.C."/>
            <person name="Du C.H."/>
            <person name="Zhou Y.H."/>
            <person name="Cheng J.X."/>
            <person name="Dai P.F."/>
            <person name="Guo W.B."/>
            <person name="Han X.H."/>
            <person name="Huang E.J."/>
            <person name="Li L.F."/>
            <person name="Wei W."/>
            <person name="Gao Y.C."/>
            <person name="Liu J.Z."/>
            <person name="Shao H.Z."/>
            <person name="Wang X."/>
            <person name="Wang C.C."/>
            <person name="Yang T.C."/>
            <person name="Huo Q.B."/>
            <person name="Li W."/>
            <person name="Chen H.Y."/>
            <person name="Chen S.E."/>
            <person name="Zhou L.G."/>
            <person name="Ni X.B."/>
            <person name="Tian J.H."/>
            <person name="Sheng Y."/>
            <person name="Liu T."/>
            <person name="Pan Y.S."/>
            <person name="Xia L.Y."/>
            <person name="Li J."/>
            <person name="Zhao F."/>
            <person name="Cao W.C."/>
        </authorList>
    </citation>
    <scope>NUCLEOTIDE SEQUENCE [LARGE SCALE GENOMIC DNA]</scope>
    <source>
        <strain evidence="1">Iper-2018</strain>
    </source>
</reference>
<protein>
    <submittedName>
        <fullName evidence="1">Uncharacterized protein</fullName>
    </submittedName>
</protein>
<evidence type="ECO:0000313" key="2">
    <source>
        <dbReference type="Proteomes" id="UP000805193"/>
    </source>
</evidence>
<keyword evidence="2" id="KW-1185">Reference proteome</keyword>
<comment type="caution">
    <text evidence="1">The sequence shown here is derived from an EMBL/GenBank/DDBJ whole genome shotgun (WGS) entry which is preliminary data.</text>
</comment>
<dbReference type="EMBL" id="JABSTQ010010329">
    <property type="protein sequence ID" value="KAG0421701.1"/>
    <property type="molecule type" value="Genomic_DNA"/>
</dbReference>
<evidence type="ECO:0000313" key="1">
    <source>
        <dbReference type="EMBL" id="KAG0421701.1"/>
    </source>
</evidence>
<gene>
    <name evidence="1" type="ORF">HPB47_002422</name>
</gene>
<organism evidence="1 2">
    <name type="scientific">Ixodes persulcatus</name>
    <name type="common">Taiga tick</name>
    <dbReference type="NCBI Taxonomy" id="34615"/>
    <lineage>
        <taxon>Eukaryota</taxon>
        <taxon>Metazoa</taxon>
        <taxon>Ecdysozoa</taxon>
        <taxon>Arthropoda</taxon>
        <taxon>Chelicerata</taxon>
        <taxon>Arachnida</taxon>
        <taxon>Acari</taxon>
        <taxon>Parasitiformes</taxon>
        <taxon>Ixodida</taxon>
        <taxon>Ixodoidea</taxon>
        <taxon>Ixodidae</taxon>
        <taxon>Ixodinae</taxon>
        <taxon>Ixodes</taxon>
    </lineage>
</organism>
<dbReference type="Proteomes" id="UP000805193">
    <property type="component" value="Unassembled WGS sequence"/>
</dbReference>
<proteinExistence type="predicted"/>
<name>A0AC60PL99_IXOPE</name>
<sequence>MSSISTTVILTKTQSSNERDRVCTLVFDEMVLKKNLAYDVTQDVVQGFTDDGIERSSTIADRALVVLLSGISKRRPRVCARRTHVQVSKLPPILTAVHFPFDGHLLGDGAYPLRKSLLVSYRNNGRLTEQHRKYNRKHATTRVAIVRAFGILKERFRRLRYIEAQRPERNLMAIVAACVMHNACVEWRDIYDGPLITKDDGPADDGTDSDSSKFDASSSDEVDSPTASRDMAGGKAKRDFIMHSL</sequence>
<accession>A0AC60PL99</accession>